<comment type="caution">
    <text evidence="5">The sequence shown here is derived from an EMBL/GenBank/DDBJ whole genome shotgun (WGS) entry which is preliminary data.</text>
</comment>
<feature type="compositionally biased region" description="Basic and acidic residues" evidence="2">
    <location>
        <begin position="125"/>
        <end position="142"/>
    </location>
</feature>
<name>R4XJU3_TAPDE</name>
<comment type="similarity">
    <text evidence="1">Belongs to the RMD1/sif2 family.</text>
</comment>
<protein>
    <recommendedName>
        <fullName evidence="4">DUF155 domain-containing protein</fullName>
    </recommendedName>
</protein>
<keyword evidence="3" id="KW-1133">Transmembrane helix</keyword>
<dbReference type="InterPro" id="IPR051624">
    <property type="entry name" value="RMD1/Sad1-interacting"/>
</dbReference>
<feature type="transmembrane region" description="Helical" evidence="3">
    <location>
        <begin position="502"/>
        <end position="527"/>
    </location>
</feature>
<dbReference type="VEuPathDB" id="FungiDB:TAPDE_005150"/>
<sequence length="535" mass="60886">MRKSSLAGGREDAYKKRQSVSRLQLPPSRLQSVSIDNLLATVDQVPSARKRTPAVTFAGAPPSLNKDRRGQPALTQARQSQPQRTTKTSEKVVFIPETDDIAGPDDSDEDDAPARDDQVQASVADRPRRSVSERLTKERREERNLPRVTAYCVSESFRLHKTATFLRASHQVKPRIYDDLLYAAYHLPLLPGSEEGCRVRSSPPLKTKEGENILDRQIEATEARDHGDEFIDAPPRDQQTGDVHLGEQSDERNVIRFDDQQDTAIEEGNGEAPLKMPFRRRDSNPTAADLPAMYKYAEMFVLSYGVVVFWNFSERQERNVLADLTFALNRTLMARPLQDKDVETEEFHFEYSPNTLRPRIFNDMITLRSSDHFVKMAMSHAIAQSVKLSLFEGRMDDSMAAAAHVPRKLAMTGELSMTRAQVMRMSGQLFKLRVDVNLSSNILDTPDFFWESEPTLNPLYTAVRDYLEIRTRTTLLNQRCQVVFDLLDILSESIADSNMHRITWIVIALILISVVVTTFEVSLRFALLQRQKRSE</sequence>
<accession>R4XJU3</accession>
<evidence type="ECO:0000256" key="1">
    <source>
        <dbReference type="ARBA" id="ARBA00008306"/>
    </source>
</evidence>
<evidence type="ECO:0000256" key="3">
    <source>
        <dbReference type="SAM" id="Phobius"/>
    </source>
</evidence>
<dbReference type="AlphaFoldDB" id="R4XJU3"/>
<dbReference type="GO" id="GO:0005739">
    <property type="term" value="C:mitochondrion"/>
    <property type="evidence" value="ECO:0007669"/>
    <property type="project" value="UniProtKB-ARBA"/>
</dbReference>
<feature type="region of interest" description="Disordered" evidence="2">
    <location>
        <begin position="1"/>
        <end position="25"/>
    </location>
</feature>
<evidence type="ECO:0000313" key="5">
    <source>
        <dbReference type="EMBL" id="CCG84708.1"/>
    </source>
</evidence>
<dbReference type="Pfam" id="PF02582">
    <property type="entry name" value="DUF155"/>
    <property type="match status" value="1"/>
</dbReference>
<feature type="compositionally biased region" description="Polar residues" evidence="2">
    <location>
        <begin position="73"/>
        <end position="86"/>
    </location>
</feature>
<dbReference type="OrthoDB" id="18302at2759"/>
<feature type="domain" description="DUF155" evidence="4">
    <location>
        <begin position="299"/>
        <end position="477"/>
    </location>
</feature>
<proteinExistence type="inferred from homology"/>
<keyword evidence="3" id="KW-0812">Transmembrane</keyword>
<dbReference type="PANTHER" id="PTHR16255:SF4">
    <property type="entry name" value="SPORULATION PROTEIN RMD8"/>
    <property type="match status" value="1"/>
</dbReference>
<evidence type="ECO:0000313" key="6">
    <source>
        <dbReference type="Proteomes" id="UP000013776"/>
    </source>
</evidence>
<reference evidence="5 6" key="1">
    <citation type="journal article" date="2013" name="MBio">
        <title>Genome sequencing of the plant pathogen Taphrina deformans, the causal agent of peach leaf curl.</title>
        <authorList>
            <person name="Cisse O.H."/>
            <person name="Almeida J.M.G.C.F."/>
            <person name="Fonseca A."/>
            <person name="Kumar A.A."/>
            <person name="Salojaervi J."/>
            <person name="Overmyer K."/>
            <person name="Hauser P.M."/>
            <person name="Pagni M."/>
        </authorList>
    </citation>
    <scope>NUCLEOTIDE SEQUENCE [LARGE SCALE GENOMIC DNA]</scope>
    <source>
        <strain evidence="6">PYCC 5710 / ATCC 11124 / CBS 356.35 / IMI 108563 / JCM 9778 / NBRC 8474</strain>
    </source>
</reference>
<evidence type="ECO:0000256" key="2">
    <source>
        <dbReference type="SAM" id="MobiDB-lite"/>
    </source>
</evidence>
<gene>
    <name evidence="5" type="ORF">TAPDE_005150</name>
</gene>
<dbReference type="InterPro" id="IPR003734">
    <property type="entry name" value="DUF155"/>
</dbReference>
<dbReference type="PANTHER" id="PTHR16255">
    <property type="entry name" value="REQUIRED FOR MEIOTIC NUCLEAR DIVISION PROTEIN 1 HOMOLOG"/>
    <property type="match status" value="1"/>
</dbReference>
<keyword evidence="6" id="KW-1185">Reference proteome</keyword>
<feature type="compositionally biased region" description="Acidic residues" evidence="2">
    <location>
        <begin position="97"/>
        <end position="111"/>
    </location>
</feature>
<organism evidence="5 6">
    <name type="scientific">Taphrina deformans (strain PYCC 5710 / ATCC 11124 / CBS 356.35 / IMI 108563 / JCM 9778 / NBRC 8474)</name>
    <name type="common">Peach leaf curl fungus</name>
    <name type="synonym">Lalaria deformans</name>
    <dbReference type="NCBI Taxonomy" id="1097556"/>
    <lineage>
        <taxon>Eukaryota</taxon>
        <taxon>Fungi</taxon>
        <taxon>Dikarya</taxon>
        <taxon>Ascomycota</taxon>
        <taxon>Taphrinomycotina</taxon>
        <taxon>Taphrinomycetes</taxon>
        <taxon>Taphrinales</taxon>
        <taxon>Taphrinaceae</taxon>
        <taxon>Taphrina</taxon>
    </lineage>
</organism>
<keyword evidence="3" id="KW-0472">Membrane</keyword>
<feature type="region of interest" description="Disordered" evidence="2">
    <location>
        <begin position="43"/>
        <end position="142"/>
    </location>
</feature>
<dbReference type="EMBL" id="CAHR02000290">
    <property type="protein sequence ID" value="CCG84708.1"/>
    <property type="molecule type" value="Genomic_DNA"/>
</dbReference>
<dbReference type="Proteomes" id="UP000013776">
    <property type="component" value="Unassembled WGS sequence"/>
</dbReference>
<evidence type="ECO:0000259" key="4">
    <source>
        <dbReference type="Pfam" id="PF02582"/>
    </source>
</evidence>
<dbReference type="eggNOG" id="KOG2861">
    <property type="taxonomic scope" value="Eukaryota"/>
</dbReference>